<evidence type="ECO:0000313" key="2">
    <source>
        <dbReference type="Proteomes" id="UP001372338"/>
    </source>
</evidence>
<dbReference type="AlphaFoldDB" id="A0AAN9P1G5"/>
<accession>A0AAN9P1G5</accession>
<organism evidence="1 2">
    <name type="scientific">Crotalaria pallida</name>
    <name type="common">Smooth rattlebox</name>
    <name type="synonym">Crotalaria striata</name>
    <dbReference type="NCBI Taxonomy" id="3830"/>
    <lineage>
        <taxon>Eukaryota</taxon>
        <taxon>Viridiplantae</taxon>
        <taxon>Streptophyta</taxon>
        <taxon>Embryophyta</taxon>
        <taxon>Tracheophyta</taxon>
        <taxon>Spermatophyta</taxon>
        <taxon>Magnoliopsida</taxon>
        <taxon>eudicotyledons</taxon>
        <taxon>Gunneridae</taxon>
        <taxon>Pentapetalae</taxon>
        <taxon>rosids</taxon>
        <taxon>fabids</taxon>
        <taxon>Fabales</taxon>
        <taxon>Fabaceae</taxon>
        <taxon>Papilionoideae</taxon>
        <taxon>50 kb inversion clade</taxon>
        <taxon>genistoids sensu lato</taxon>
        <taxon>core genistoids</taxon>
        <taxon>Crotalarieae</taxon>
        <taxon>Crotalaria</taxon>
    </lineage>
</organism>
<protein>
    <submittedName>
        <fullName evidence="1">Uncharacterized protein</fullName>
    </submittedName>
</protein>
<sequence>MVKLEDKIGISSKFPNPLYSSSHIFHATLFSLVLSILYPHPITPSPPSSSSSLFLLFQSKVSFSKLSPFFKITHLMQIF</sequence>
<evidence type="ECO:0000313" key="1">
    <source>
        <dbReference type="EMBL" id="KAK7282709.1"/>
    </source>
</evidence>
<comment type="caution">
    <text evidence="1">The sequence shown here is derived from an EMBL/GenBank/DDBJ whole genome shotgun (WGS) entry which is preliminary data.</text>
</comment>
<dbReference type="EMBL" id="JAYWIO010000002">
    <property type="protein sequence ID" value="KAK7282709.1"/>
    <property type="molecule type" value="Genomic_DNA"/>
</dbReference>
<name>A0AAN9P1G5_CROPI</name>
<reference evidence="1 2" key="1">
    <citation type="submission" date="2024-01" db="EMBL/GenBank/DDBJ databases">
        <title>The genomes of 5 underutilized Papilionoideae crops provide insights into root nodulation and disease resistanc.</title>
        <authorList>
            <person name="Yuan L."/>
        </authorList>
    </citation>
    <scope>NUCLEOTIDE SEQUENCE [LARGE SCALE GENOMIC DNA]</scope>
    <source>
        <strain evidence="1">ZHUSHIDOU_FW_LH</strain>
        <tissue evidence="1">Leaf</tissue>
    </source>
</reference>
<proteinExistence type="predicted"/>
<gene>
    <name evidence="1" type="ORF">RIF29_11695</name>
</gene>
<dbReference type="Proteomes" id="UP001372338">
    <property type="component" value="Unassembled WGS sequence"/>
</dbReference>
<keyword evidence="2" id="KW-1185">Reference proteome</keyword>